<gene>
    <name evidence="1" type="ORF">CSR02_01285</name>
</gene>
<sequence>MAFHALQRPQSGKSGQIMKMQLIIVRRSLNLAHRLHQCLLSMTLALCQFRLSLEASERL</sequence>
<evidence type="ECO:0000313" key="1">
    <source>
        <dbReference type="EMBL" id="PHY95397.1"/>
    </source>
</evidence>
<dbReference type="Proteomes" id="UP000228751">
    <property type="component" value="Unassembled WGS sequence"/>
</dbReference>
<keyword evidence="2" id="KW-1185">Reference proteome</keyword>
<dbReference type="EMBL" id="PEBQ01000010">
    <property type="protein sequence ID" value="PHY95397.1"/>
    <property type="molecule type" value="Genomic_DNA"/>
</dbReference>
<comment type="caution">
    <text evidence="1">The sequence shown here is derived from an EMBL/GenBank/DDBJ whole genome shotgun (WGS) entry which is preliminary data.</text>
</comment>
<protein>
    <submittedName>
        <fullName evidence="1">Uncharacterized protein</fullName>
    </submittedName>
</protein>
<accession>A0A2G4RFR8</accession>
<dbReference type="AlphaFoldDB" id="A0A2G4RFR8"/>
<evidence type="ECO:0000313" key="2">
    <source>
        <dbReference type="Proteomes" id="UP000228751"/>
    </source>
</evidence>
<reference evidence="1 2" key="1">
    <citation type="submission" date="2017-10" db="EMBL/GenBank/DDBJ databases">
        <title>Genomic analysis of the genus Acetobacter.</title>
        <authorList>
            <person name="Kim K.H."/>
            <person name="Chun B.H."/>
            <person name="Son A.R."/>
            <person name="Jeon C.O."/>
        </authorList>
    </citation>
    <scope>NUCLEOTIDE SEQUENCE [LARGE SCALE GENOMIC DNA]</scope>
    <source>
        <strain evidence="1 2">LHT 2458</strain>
    </source>
</reference>
<proteinExistence type="predicted"/>
<name>A0A2G4RFR8_9PROT</name>
<organism evidence="1 2">
    <name type="scientific">Acetobacter pomorum</name>
    <dbReference type="NCBI Taxonomy" id="65959"/>
    <lineage>
        <taxon>Bacteria</taxon>
        <taxon>Pseudomonadati</taxon>
        <taxon>Pseudomonadota</taxon>
        <taxon>Alphaproteobacteria</taxon>
        <taxon>Acetobacterales</taxon>
        <taxon>Acetobacteraceae</taxon>
        <taxon>Acetobacter</taxon>
    </lineage>
</organism>